<sequence>MVVNCSEMASRMIDLSAELKEAECHVTNIRHQLVEEQQKIEALKAVKSALDRELVECKEREVQLKALKLEVGEEQMKAHKARVGSYENLLGSYEQRHQLFKDI</sequence>
<accession>A0A822ZNJ4</accession>
<protein>
    <submittedName>
        <fullName evidence="2">Uncharacterized protein</fullName>
    </submittedName>
</protein>
<evidence type="ECO:0000256" key="1">
    <source>
        <dbReference type="SAM" id="Coils"/>
    </source>
</evidence>
<name>A0A822ZNJ4_NELNU</name>
<organism evidence="2 3">
    <name type="scientific">Nelumbo nucifera</name>
    <name type="common">Sacred lotus</name>
    <dbReference type="NCBI Taxonomy" id="4432"/>
    <lineage>
        <taxon>Eukaryota</taxon>
        <taxon>Viridiplantae</taxon>
        <taxon>Streptophyta</taxon>
        <taxon>Embryophyta</taxon>
        <taxon>Tracheophyta</taxon>
        <taxon>Spermatophyta</taxon>
        <taxon>Magnoliopsida</taxon>
        <taxon>Proteales</taxon>
        <taxon>Nelumbonaceae</taxon>
        <taxon>Nelumbo</taxon>
    </lineage>
</organism>
<gene>
    <name evidence="2" type="ORF">HUJ06_016729</name>
</gene>
<feature type="coiled-coil region" evidence="1">
    <location>
        <begin position="19"/>
        <end position="60"/>
    </location>
</feature>
<comment type="caution">
    <text evidence="2">The sequence shown here is derived from an EMBL/GenBank/DDBJ whole genome shotgun (WGS) entry which is preliminary data.</text>
</comment>
<keyword evidence="1" id="KW-0175">Coiled coil</keyword>
<proteinExistence type="predicted"/>
<dbReference type="EMBL" id="DUZY01000008">
    <property type="protein sequence ID" value="DAD46792.1"/>
    <property type="molecule type" value="Genomic_DNA"/>
</dbReference>
<keyword evidence="3" id="KW-1185">Reference proteome</keyword>
<evidence type="ECO:0000313" key="3">
    <source>
        <dbReference type="Proteomes" id="UP000607653"/>
    </source>
</evidence>
<evidence type="ECO:0000313" key="2">
    <source>
        <dbReference type="EMBL" id="DAD46792.1"/>
    </source>
</evidence>
<dbReference type="AlphaFoldDB" id="A0A822ZNJ4"/>
<dbReference type="Proteomes" id="UP000607653">
    <property type="component" value="Unassembled WGS sequence"/>
</dbReference>
<reference evidence="2 3" key="1">
    <citation type="journal article" date="2020" name="Mol. Biol. Evol.">
        <title>Distinct Expression and Methylation Patterns for Genes with Different Fates following a Single Whole-Genome Duplication in Flowering Plants.</title>
        <authorList>
            <person name="Shi T."/>
            <person name="Rahmani R.S."/>
            <person name="Gugger P.F."/>
            <person name="Wang M."/>
            <person name="Li H."/>
            <person name="Zhang Y."/>
            <person name="Li Z."/>
            <person name="Wang Q."/>
            <person name="Van de Peer Y."/>
            <person name="Marchal K."/>
            <person name="Chen J."/>
        </authorList>
    </citation>
    <scope>NUCLEOTIDE SEQUENCE [LARGE SCALE GENOMIC DNA]</scope>
    <source>
        <tissue evidence="2">Leaf</tissue>
    </source>
</reference>